<dbReference type="EnsemblMetazoa" id="Aqu2.1.25473_001">
    <property type="protein sequence ID" value="Aqu2.1.25473_001"/>
    <property type="gene ID" value="Aqu2.1.25473"/>
</dbReference>
<evidence type="ECO:0000313" key="1">
    <source>
        <dbReference type="EnsemblMetazoa" id="Aqu2.1.25473_001"/>
    </source>
</evidence>
<organism evidence="1">
    <name type="scientific">Amphimedon queenslandica</name>
    <name type="common">Sponge</name>
    <dbReference type="NCBI Taxonomy" id="400682"/>
    <lineage>
        <taxon>Eukaryota</taxon>
        <taxon>Metazoa</taxon>
        <taxon>Porifera</taxon>
        <taxon>Demospongiae</taxon>
        <taxon>Heteroscleromorpha</taxon>
        <taxon>Haplosclerida</taxon>
        <taxon>Niphatidae</taxon>
        <taxon>Amphimedon</taxon>
    </lineage>
</organism>
<sequence>MLASYISFRGWAAMQCYLHMVLPGVSSILCNHNVLEMLNILCKAFRCGSSYQAFTIGVTANWGGTGPFKHFLDDTNALSGTPDMICHRTTRVVIKFCS</sequence>
<dbReference type="AlphaFoldDB" id="A0A1X7UDB8"/>
<accession>A0A1X7UDB8</accession>
<protein>
    <submittedName>
        <fullName evidence="1">Uncharacterized protein</fullName>
    </submittedName>
</protein>
<name>A0A1X7UDB8_AMPQE</name>
<proteinExistence type="predicted"/>
<dbReference type="InParanoid" id="A0A1X7UDB8"/>
<reference evidence="1" key="1">
    <citation type="submission" date="2017-05" db="UniProtKB">
        <authorList>
            <consortium name="EnsemblMetazoa"/>
        </authorList>
    </citation>
    <scope>IDENTIFICATION</scope>
</reference>